<dbReference type="InterPro" id="IPR006311">
    <property type="entry name" value="TAT_signal"/>
</dbReference>
<dbReference type="InterPro" id="IPR006619">
    <property type="entry name" value="PGRP_domain_met/bac"/>
</dbReference>
<dbReference type="Gene3D" id="3.40.80.10">
    <property type="entry name" value="Peptidoglycan recognition protein-like"/>
    <property type="match status" value="1"/>
</dbReference>
<dbReference type="PANTHER" id="PTHR11022">
    <property type="entry name" value="PEPTIDOGLYCAN RECOGNITION PROTEIN"/>
    <property type="match status" value="1"/>
</dbReference>
<dbReference type="Pfam" id="PF25275">
    <property type="entry name" value="Golvesin_C"/>
    <property type="match status" value="1"/>
</dbReference>
<dbReference type="RefSeq" id="WP_184835426.1">
    <property type="nucleotide sequence ID" value="NZ_JACHMN010000002.1"/>
</dbReference>
<evidence type="ECO:0000259" key="2">
    <source>
        <dbReference type="SMART" id="SM00644"/>
    </source>
</evidence>
<reference evidence="4 5" key="1">
    <citation type="submission" date="2020-08" db="EMBL/GenBank/DDBJ databases">
        <title>Sequencing the genomes of 1000 actinobacteria strains.</title>
        <authorList>
            <person name="Klenk H.-P."/>
        </authorList>
    </citation>
    <scope>NUCLEOTIDE SEQUENCE [LARGE SCALE GENOMIC DNA]</scope>
    <source>
        <strain evidence="4 5">DSM 45362</strain>
    </source>
</reference>
<evidence type="ECO:0000313" key="5">
    <source>
        <dbReference type="Proteomes" id="UP000587527"/>
    </source>
</evidence>
<evidence type="ECO:0000256" key="1">
    <source>
        <dbReference type="ARBA" id="ARBA00007553"/>
    </source>
</evidence>
<comment type="similarity">
    <text evidence="1">Belongs to the N-acetylmuramoyl-L-alanine amidase 2 family.</text>
</comment>
<dbReference type="GO" id="GO:0008745">
    <property type="term" value="F:N-acetylmuramoyl-L-alanine amidase activity"/>
    <property type="evidence" value="ECO:0007669"/>
    <property type="project" value="InterPro"/>
</dbReference>
<dbReference type="InterPro" id="IPR036505">
    <property type="entry name" value="Amidase/PGRP_sf"/>
</dbReference>
<evidence type="ECO:0000313" key="4">
    <source>
        <dbReference type="EMBL" id="MBB5869049.1"/>
    </source>
</evidence>
<sequence length="361" mass="38095">MSGTPLSRRNVMRGAVLLGIGATAGGVELTATAPASAAVPTPTIASCATWGARNPSSALTEISTKPNKILVHHTAGPNTTDYSQAHAFADCRSIQNYHMDHNGWSDTGQHFTISRGGYISEGRHTSLAHLRSGSGMVVGAHAPGQNDQAIGIENEGIYTSVAPPAALYNQLVAFCAYICQQYGIAPTKIYGHRDYTATQCPGDVLYSMLPQLRVDVAAVLNGGGTPSWTTTIDNGSAGFTASANWAVSTYSTQRYGADYHYANPQAISDPAYYAANIPAEGNYKIETWYPANTGYNATTPYIIYTKTGSQNVVVNQQSGGGAWKSLGTFTLTAGSHNIVAVSRWTSGAGYVIADAIRITRV</sequence>
<dbReference type="SUPFAM" id="SSF55846">
    <property type="entry name" value="N-acetylmuramoyl-L-alanine amidase-like"/>
    <property type="match status" value="1"/>
</dbReference>
<dbReference type="InterPro" id="IPR015510">
    <property type="entry name" value="PGRP"/>
</dbReference>
<proteinExistence type="inferred from homology"/>
<dbReference type="CDD" id="cd14488">
    <property type="entry name" value="CBM6-CBM35-CBM36_like_2"/>
    <property type="match status" value="1"/>
</dbReference>
<name>A0A841BPD6_9ACTN</name>
<dbReference type="GO" id="GO:0009253">
    <property type="term" value="P:peptidoglycan catabolic process"/>
    <property type="evidence" value="ECO:0007669"/>
    <property type="project" value="InterPro"/>
</dbReference>
<dbReference type="InterPro" id="IPR033803">
    <property type="entry name" value="CBD-like_Golvesin-Xly"/>
</dbReference>
<dbReference type="PANTHER" id="PTHR11022:SF41">
    <property type="entry name" value="PEPTIDOGLYCAN-RECOGNITION PROTEIN LC-RELATED"/>
    <property type="match status" value="1"/>
</dbReference>
<dbReference type="CDD" id="cd06583">
    <property type="entry name" value="PGRP"/>
    <property type="match status" value="1"/>
</dbReference>
<dbReference type="Proteomes" id="UP000587527">
    <property type="component" value="Unassembled WGS sequence"/>
</dbReference>
<feature type="domain" description="N-acetylmuramoyl-L-alanine amidase" evidence="2">
    <location>
        <begin position="54"/>
        <end position="202"/>
    </location>
</feature>
<evidence type="ECO:0008006" key="6">
    <source>
        <dbReference type="Google" id="ProtNLM"/>
    </source>
</evidence>
<accession>A0A841BPD6</accession>
<organism evidence="4 5">
    <name type="scientific">Allocatelliglobosispora scoriae</name>
    <dbReference type="NCBI Taxonomy" id="643052"/>
    <lineage>
        <taxon>Bacteria</taxon>
        <taxon>Bacillati</taxon>
        <taxon>Actinomycetota</taxon>
        <taxon>Actinomycetes</taxon>
        <taxon>Micromonosporales</taxon>
        <taxon>Micromonosporaceae</taxon>
        <taxon>Allocatelliglobosispora</taxon>
    </lineage>
</organism>
<gene>
    <name evidence="4" type="ORF">F4553_002428</name>
</gene>
<dbReference type="AlphaFoldDB" id="A0A841BPD6"/>
<dbReference type="SMART" id="SM00701">
    <property type="entry name" value="PGRP"/>
    <property type="match status" value="1"/>
</dbReference>
<dbReference type="PROSITE" id="PS51318">
    <property type="entry name" value="TAT"/>
    <property type="match status" value="1"/>
</dbReference>
<feature type="domain" description="Peptidoglycan recognition protein family" evidence="3">
    <location>
        <begin position="42"/>
        <end position="196"/>
    </location>
</feature>
<evidence type="ECO:0000259" key="3">
    <source>
        <dbReference type="SMART" id="SM00701"/>
    </source>
</evidence>
<comment type="caution">
    <text evidence="4">The sequence shown here is derived from an EMBL/GenBank/DDBJ whole genome shotgun (WGS) entry which is preliminary data.</text>
</comment>
<dbReference type="Pfam" id="PF01510">
    <property type="entry name" value="Amidase_2"/>
    <property type="match status" value="1"/>
</dbReference>
<protein>
    <recommendedName>
        <fullName evidence="6">N-acetylmuramoyl-L-alanine amidase</fullName>
    </recommendedName>
</protein>
<keyword evidence="5" id="KW-1185">Reference proteome</keyword>
<dbReference type="InterPro" id="IPR002502">
    <property type="entry name" value="Amidase_domain"/>
</dbReference>
<dbReference type="GO" id="GO:0008270">
    <property type="term" value="F:zinc ion binding"/>
    <property type="evidence" value="ECO:0007669"/>
    <property type="project" value="InterPro"/>
</dbReference>
<dbReference type="SMART" id="SM00644">
    <property type="entry name" value="Ami_2"/>
    <property type="match status" value="1"/>
</dbReference>
<dbReference type="EMBL" id="JACHMN010000002">
    <property type="protein sequence ID" value="MBB5869049.1"/>
    <property type="molecule type" value="Genomic_DNA"/>
</dbReference>